<proteinExistence type="predicted"/>
<keyword evidence="2 9" id="KW-0723">Serine/threonine-protein kinase</keyword>
<keyword evidence="7" id="KW-0472">Membrane</keyword>
<evidence type="ECO:0000256" key="1">
    <source>
        <dbReference type="ARBA" id="ARBA00012513"/>
    </source>
</evidence>
<dbReference type="InterPro" id="IPR000719">
    <property type="entry name" value="Prot_kinase_dom"/>
</dbReference>
<keyword evidence="10" id="KW-1185">Reference proteome</keyword>
<reference evidence="9 10" key="1">
    <citation type="submission" date="2018-06" db="EMBL/GenBank/DDBJ databases">
        <title>Sphaerisporangium craniellae sp. nov., isolated from a marine sponge in the South China Sea.</title>
        <authorList>
            <person name="Li L."/>
        </authorList>
    </citation>
    <scope>NUCLEOTIDE SEQUENCE [LARGE SCALE GENOMIC DNA]</scope>
    <source>
        <strain evidence="9 10">LHW63015</strain>
    </source>
</reference>
<dbReference type="SUPFAM" id="SSF56112">
    <property type="entry name" value="Protein kinase-like (PK-like)"/>
    <property type="match status" value="1"/>
</dbReference>
<keyword evidence="6" id="KW-0067">ATP-binding</keyword>
<keyword evidence="5 9" id="KW-0418">Kinase</keyword>
<dbReference type="AlphaFoldDB" id="A0A366LQQ8"/>
<comment type="caution">
    <text evidence="9">The sequence shown here is derived from an EMBL/GenBank/DDBJ whole genome shotgun (WGS) entry which is preliminary data.</text>
</comment>
<evidence type="ECO:0000313" key="9">
    <source>
        <dbReference type="EMBL" id="RBQ16228.1"/>
    </source>
</evidence>
<dbReference type="Proteomes" id="UP000253303">
    <property type="component" value="Unassembled WGS sequence"/>
</dbReference>
<feature type="domain" description="Protein kinase" evidence="8">
    <location>
        <begin position="1"/>
        <end position="247"/>
    </location>
</feature>
<dbReference type="PANTHER" id="PTHR43289:SF6">
    <property type="entry name" value="SERINE_THREONINE-PROTEIN KINASE NEKL-3"/>
    <property type="match status" value="1"/>
</dbReference>
<keyword evidence="3" id="KW-0808">Transferase</keyword>
<dbReference type="CDD" id="cd14014">
    <property type="entry name" value="STKc_PknB_like"/>
    <property type="match status" value="1"/>
</dbReference>
<evidence type="ECO:0000256" key="6">
    <source>
        <dbReference type="ARBA" id="ARBA00022840"/>
    </source>
</evidence>
<feature type="transmembrane region" description="Helical" evidence="7">
    <location>
        <begin position="261"/>
        <end position="282"/>
    </location>
</feature>
<evidence type="ECO:0000313" key="10">
    <source>
        <dbReference type="Proteomes" id="UP000253303"/>
    </source>
</evidence>
<dbReference type="PANTHER" id="PTHR43289">
    <property type="entry name" value="MITOGEN-ACTIVATED PROTEIN KINASE KINASE KINASE 20-RELATED"/>
    <property type="match status" value="1"/>
</dbReference>
<dbReference type="Gene3D" id="3.30.200.20">
    <property type="entry name" value="Phosphorylase Kinase, domain 1"/>
    <property type="match status" value="1"/>
</dbReference>
<protein>
    <recommendedName>
        <fullName evidence="1">non-specific serine/threonine protein kinase</fullName>
        <ecNumber evidence="1">2.7.11.1</ecNumber>
    </recommendedName>
</protein>
<dbReference type="SMART" id="SM00220">
    <property type="entry name" value="S_TKc"/>
    <property type="match status" value="1"/>
</dbReference>
<dbReference type="InterPro" id="IPR008271">
    <property type="entry name" value="Ser/Thr_kinase_AS"/>
</dbReference>
<dbReference type="Gene3D" id="3.40.1000.10">
    <property type="entry name" value="Mog1/PsbP, alpha/beta/alpha sandwich"/>
    <property type="match status" value="1"/>
</dbReference>
<evidence type="ECO:0000256" key="3">
    <source>
        <dbReference type="ARBA" id="ARBA00022679"/>
    </source>
</evidence>
<evidence type="ECO:0000256" key="4">
    <source>
        <dbReference type="ARBA" id="ARBA00022741"/>
    </source>
</evidence>
<evidence type="ECO:0000259" key="8">
    <source>
        <dbReference type="PROSITE" id="PS50011"/>
    </source>
</evidence>
<dbReference type="OrthoDB" id="9801841at2"/>
<evidence type="ECO:0000256" key="7">
    <source>
        <dbReference type="SAM" id="Phobius"/>
    </source>
</evidence>
<dbReference type="EMBL" id="QMEY01000018">
    <property type="protein sequence ID" value="RBQ16228.1"/>
    <property type="molecule type" value="Genomic_DNA"/>
</dbReference>
<dbReference type="Pfam" id="PF00069">
    <property type="entry name" value="Pkinase"/>
    <property type="match status" value="1"/>
</dbReference>
<gene>
    <name evidence="9" type="ORF">DP939_32010</name>
</gene>
<organism evidence="9 10">
    <name type="scientific">Spongiactinospora rosea</name>
    <dbReference type="NCBI Taxonomy" id="2248750"/>
    <lineage>
        <taxon>Bacteria</taxon>
        <taxon>Bacillati</taxon>
        <taxon>Actinomycetota</taxon>
        <taxon>Actinomycetes</taxon>
        <taxon>Streptosporangiales</taxon>
        <taxon>Streptosporangiaceae</taxon>
        <taxon>Spongiactinospora</taxon>
    </lineage>
</organism>
<dbReference type="InterPro" id="IPR011009">
    <property type="entry name" value="Kinase-like_dom_sf"/>
</dbReference>
<dbReference type="Gene3D" id="1.10.510.10">
    <property type="entry name" value="Transferase(Phosphotransferase) domain 1"/>
    <property type="match status" value="1"/>
</dbReference>
<dbReference type="GO" id="GO:0004674">
    <property type="term" value="F:protein serine/threonine kinase activity"/>
    <property type="evidence" value="ECO:0007669"/>
    <property type="project" value="UniProtKB-KW"/>
</dbReference>
<evidence type="ECO:0000256" key="2">
    <source>
        <dbReference type="ARBA" id="ARBA00022527"/>
    </source>
</evidence>
<dbReference type="EC" id="2.7.11.1" evidence="1"/>
<keyword evidence="7" id="KW-0812">Transmembrane</keyword>
<accession>A0A366LQQ8</accession>
<sequence length="462" mass="49046">MGVVWRAGDELLGQIVAVKEVVFPGNHSAGQKEARLRRTLREARTAVRLRGHPGIVTVYDVVEADGLPWIVMELIDGPSLAELIKTAGPLPESQVAEIGADVIGALAAATAAGVVHRDVKPANILLRDGRPVLTDFGIAAAVQDGSATVSTDRLVGTPPYMAPELFANEEASAASDLWAVGVTLYEAVEGRRPFGGDGLVATIGAIVQRPPLPMIHAERLRPVIEGLLRKDPGQRLNAEQALALLSLSGAPSPGKRRRNQAAVLAASAATAVAIAAGTAVWITRADGSPPIRTATPTATPTATLSPVQKPTASAVPEGFTRYTEKDGFTIAVPDGWERGGDEKQVSWSQPSGLFDQSVWQLAVVRPARLGEPAELLQKFRQAFPEGQESEVIGQKEITVGAFPGAELEYRFTIDGVTVRAYCRALADDSGRAIMMAFVVRDADRIKATAYLDVFQRTFAFAS</sequence>
<dbReference type="PROSITE" id="PS50011">
    <property type="entry name" value="PROTEIN_KINASE_DOM"/>
    <property type="match status" value="1"/>
</dbReference>
<name>A0A366LQQ8_9ACTN</name>
<evidence type="ECO:0000256" key="5">
    <source>
        <dbReference type="ARBA" id="ARBA00022777"/>
    </source>
</evidence>
<dbReference type="GO" id="GO:0005524">
    <property type="term" value="F:ATP binding"/>
    <property type="evidence" value="ECO:0007669"/>
    <property type="project" value="UniProtKB-KW"/>
</dbReference>
<keyword evidence="7" id="KW-1133">Transmembrane helix</keyword>
<dbReference type="PROSITE" id="PS00108">
    <property type="entry name" value="PROTEIN_KINASE_ST"/>
    <property type="match status" value="1"/>
</dbReference>
<keyword evidence="4" id="KW-0547">Nucleotide-binding</keyword>